<evidence type="ECO:0000313" key="3">
    <source>
        <dbReference type="Proteomes" id="UP000267096"/>
    </source>
</evidence>
<dbReference type="WBParaSite" id="ASIM_0000069901-mRNA-1">
    <property type="protein sequence ID" value="ASIM_0000069901-mRNA-1"/>
    <property type="gene ID" value="ASIM_0000069901"/>
</dbReference>
<reference evidence="2 3" key="2">
    <citation type="submission" date="2018-11" db="EMBL/GenBank/DDBJ databases">
        <authorList>
            <consortium name="Pathogen Informatics"/>
        </authorList>
    </citation>
    <scope>NUCLEOTIDE SEQUENCE [LARGE SCALE GENOMIC DNA]</scope>
</reference>
<dbReference type="Proteomes" id="UP000267096">
    <property type="component" value="Unassembled WGS sequence"/>
</dbReference>
<protein>
    <submittedName>
        <fullName evidence="4">BTB domain-containing protein</fullName>
    </submittedName>
</protein>
<proteinExistence type="predicted"/>
<dbReference type="Pfam" id="PF00651">
    <property type="entry name" value="BTB"/>
    <property type="match status" value="1"/>
</dbReference>
<dbReference type="AlphaFoldDB" id="A0A0M3IZL6"/>
<dbReference type="SUPFAM" id="SSF54695">
    <property type="entry name" value="POZ domain"/>
    <property type="match status" value="1"/>
</dbReference>
<sequence>MEQVGVQTPRSIDAICTISVVGCGSSDNDGKKLVVDHKINKIDGHGQEFDPVDLNNINLSPYFTVFAEIEFCPYGCDSAEIEPTFGNVEGENKSIAQNNLQILDNAEFTDCVFKIGDDEIRAHRCFLAKHSDVFRTMFSQPSMIEAEKGIIEVMDSNYISVGIIK</sequence>
<feature type="domain" description="BTB" evidence="1">
    <location>
        <begin position="109"/>
        <end position="165"/>
    </location>
</feature>
<name>A0A0M3IZL6_ANISI</name>
<dbReference type="PROSITE" id="PS50097">
    <property type="entry name" value="BTB"/>
    <property type="match status" value="1"/>
</dbReference>
<accession>A0A0M3IZL6</accession>
<dbReference type="InterPro" id="IPR000210">
    <property type="entry name" value="BTB/POZ_dom"/>
</dbReference>
<dbReference type="CDD" id="cd18186">
    <property type="entry name" value="BTB_POZ_ZBTB_KLHL-like"/>
    <property type="match status" value="1"/>
</dbReference>
<dbReference type="EMBL" id="UYRR01000434">
    <property type="protein sequence ID" value="VDK17885.1"/>
    <property type="molecule type" value="Genomic_DNA"/>
</dbReference>
<keyword evidence="3" id="KW-1185">Reference proteome</keyword>
<reference evidence="4" key="1">
    <citation type="submission" date="2017-02" db="UniProtKB">
        <authorList>
            <consortium name="WormBaseParasite"/>
        </authorList>
    </citation>
    <scope>IDENTIFICATION</scope>
</reference>
<dbReference type="PANTHER" id="PTHR24413">
    <property type="entry name" value="SPECKLE-TYPE POZ PROTEIN"/>
    <property type="match status" value="1"/>
</dbReference>
<gene>
    <name evidence="2" type="ORF">ASIM_LOCUS599</name>
</gene>
<organism evidence="4">
    <name type="scientific">Anisakis simplex</name>
    <name type="common">Herring worm</name>
    <dbReference type="NCBI Taxonomy" id="6269"/>
    <lineage>
        <taxon>Eukaryota</taxon>
        <taxon>Metazoa</taxon>
        <taxon>Ecdysozoa</taxon>
        <taxon>Nematoda</taxon>
        <taxon>Chromadorea</taxon>
        <taxon>Rhabditida</taxon>
        <taxon>Spirurina</taxon>
        <taxon>Ascaridomorpha</taxon>
        <taxon>Ascaridoidea</taxon>
        <taxon>Anisakidae</taxon>
        <taxon>Anisakis</taxon>
        <taxon>Anisakis simplex complex</taxon>
    </lineage>
</organism>
<dbReference type="Gene3D" id="3.30.710.10">
    <property type="entry name" value="Potassium Channel Kv1.1, Chain A"/>
    <property type="match status" value="1"/>
</dbReference>
<evidence type="ECO:0000313" key="4">
    <source>
        <dbReference type="WBParaSite" id="ASIM_0000069901-mRNA-1"/>
    </source>
</evidence>
<dbReference type="OrthoDB" id="6777468at2759"/>
<evidence type="ECO:0000259" key="1">
    <source>
        <dbReference type="PROSITE" id="PS50097"/>
    </source>
</evidence>
<dbReference type="InterPro" id="IPR011333">
    <property type="entry name" value="SKP1/BTB/POZ_sf"/>
</dbReference>
<evidence type="ECO:0000313" key="2">
    <source>
        <dbReference type="EMBL" id="VDK17885.1"/>
    </source>
</evidence>